<dbReference type="InterPro" id="IPR036388">
    <property type="entry name" value="WH-like_DNA-bd_sf"/>
</dbReference>
<sequence>MRLKAPLLILVFFFSGVCFGNDFGNPTIEKGWNELVKDHEKEALGYFWQANRVAIAQNNIGDIAESYFYLGICSYGSSLENGLQFATKALSEYKKLEKSDLHRATIGRSKCLQLISTIYSRQKKYTAALKLSKEVVHHLQSTNYDNATLGLAYRSIGELYELQNKKDSSKVFYHLAFEVFEKSKSIAYLPGIYSKLGMLSMDEKSKAVSLNYFKKALLLSEQTQNKQAEVISLIGLGKWHLELENKVSEAENLFEKACNISEQLSDKTFEIKAIEALIGVRKKQNNFVEVSRLQQKIIAIKDSVSSSEKELMTKKLEVQFEVSEINRKFELIAKQKEVSRLTNYLLATVIFLFIIVFLFFRRIYKRDKVLLATKEELVLALEDQKSLKELQFTNDLEYKEGQLSAVAFQMLQKNELLEEIRNVLQQKEAQWEDRLTKIVNTNLSSDTNWKDFDKYFESVNKNFYTKVKSNYPEISQNDLKLCALIKLNLSIKEMASILNISPDSVKTARYRLRKKLGLNTEDNLTDFILSI</sequence>
<name>A0A972JIE8_9FLAO</name>
<protein>
    <recommendedName>
        <fullName evidence="3">HTH luxR-type domain-containing protein</fullName>
    </recommendedName>
</protein>
<keyword evidence="1" id="KW-0472">Membrane</keyword>
<feature type="signal peptide" evidence="2">
    <location>
        <begin position="1"/>
        <end position="20"/>
    </location>
</feature>
<evidence type="ECO:0000313" key="4">
    <source>
        <dbReference type="EMBL" id="NMH28153.1"/>
    </source>
</evidence>
<evidence type="ECO:0000256" key="2">
    <source>
        <dbReference type="SAM" id="SignalP"/>
    </source>
</evidence>
<dbReference type="EMBL" id="JAAMPU010000104">
    <property type="protein sequence ID" value="NMH28153.1"/>
    <property type="molecule type" value="Genomic_DNA"/>
</dbReference>
<comment type="caution">
    <text evidence="4">The sequence shown here is derived from an EMBL/GenBank/DDBJ whole genome shotgun (WGS) entry which is preliminary data.</text>
</comment>
<organism evidence="4 5">
    <name type="scientific">Flavobacterium silvaticum</name>
    <dbReference type="NCBI Taxonomy" id="1852020"/>
    <lineage>
        <taxon>Bacteria</taxon>
        <taxon>Pseudomonadati</taxon>
        <taxon>Bacteroidota</taxon>
        <taxon>Flavobacteriia</taxon>
        <taxon>Flavobacteriales</taxon>
        <taxon>Flavobacteriaceae</taxon>
        <taxon>Flavobacterium</taxon>
    </lineage>
</organism>
<keyword evidence="1" id="KW-1133">Transmembrane helix</keyword>
<dbReference type="Proteomes" id="UP000712080">
    <property type="component" value="Unassembled WGS sequence"/>
</dbReference>
<dbReference type="InterPro" id="IPR016032">
    <property type="entry name" value="Sig_transdc_resp-reg_C-effctor"/>
</dbReference>
<gene>
    <name evidence="4" type="ORF">G6047_08915</name>
</gene>
<proteinExistence type="predicted"/>
<evidence type="ECO:0000259" key="3">
    <source>
        <dbReference type="SMART" id="SM00421"/>
    </source>
</evidence>
<evidence type="ECO:0000313" key="5">
    <source>
        <dbReference type="Proteomes" id="UP000712080"/>
    </source>
</evidence>
<dbReference type="GO" id="GO:0003677">
    <property type="term" value="F:DNA binding"/>
    <property type="evidence" value="ECO:0007669"/>
    <property type="project" value="InterPro"/>
</dbReference>
<feature type="chain" id="PRO_5037009008" description="HTH luxR-type domain-containing protein" evidence="2">
    <location>
        <begin position="21"/>
        <end position="531"/>
    </location>
</feature>
<keyword evidence="1" id="KW-0812">Transmembrane</keyword>
<keyword evidence="2" id="KW-0732">Signal</keyword>
<dbReference type="RefSeq" id="WP_169527258.1">
    <property type="nucleotide sequence ID" value="NZ_JAAMPU010000104.1"/>
</dbReference>
<dbReference type="InterPro" id="IPR000792">
    <property type="entry name" value="Tscrpt_reg_LuxR_C"/>
</dbReference>
<feature type="domain" description="HTH luxR-type" evidence="3">
    <location>
        <begin position="471"/>
        <end position="528"/>
    </location>
</feature>
<dbReference type="Gene3D" id="1.10.10.10">
    <property type="entry name" value="Winged helix-like DNA-binding domain superfamily/Winged helix DNA-binding domain"/>
    <property type="match status" value="1"/>
</dbReference>
<dbReference type="AlphaFoldDB" id="A0A972JIE8"/>
<reference evidence="4" key="1">
    <citation type="submission" date="2020-02" db="EMBL/GenBank/DDBJ databases">
        <title>Flavobacterium sp. genome.</title>
        <authorList>
            <person name="Jung H.S."/>
            <person name="Baek J.H."/>
            <person name="Jeon C.O."/>
        </authorList>
    </citation>
    <scope>NUCLEOTIDE SEQUENCE</scope>
    <source>
        <strain evidence="4">SE-s28</strain>
    </source>
</reference>
<keyword evidence="5" id="KW-1185">Reference proteome</keyword>
<dbReference type="Gene3D" id="1.25.40.10">
    <property type="entry name" value="Tetratricopeptide repeat domain"/>
    <property type="match status" value="2"/>
</dbReference>
<dbReference type="GO" id="GO:0006355">
    <property type="term" value="P:regulation of DNA-templated transcription"/>
    <property type="evidence" value="ECO:0007669"/>
    <property type="project" value="InterPro"/>
</dbReference>
<dbReference type="InterPro" id="IPR011990">
    <property type="entry name" value="TPR-like_helical_dom_sf"/>
</dbReference>
<dbReference type="SUPFAM" id="SSF48452">
    <property type="entry name" value="TPR-like"/>
    <property type="match status" value="1"/>
</dbReference>
<evidence type="ECO:0000256" key="1">
    <source>
        <dbReference type="SAM" id="Phobius"/>
    </source>
</evidence>
<dbReference type="SMART" id="SM00421">
    <property type="entry name" value="HTH_LUXR"/>
    <property type="match status" value="1"/>
</dbReference>
<dbReference type="SUPFAM" id="SSF46894">
    <property type="entry name" value="C-terminal effector domain of the bipartite response regulators"/>
    <property type="match status" value="1"/>
</dbReference>
<feature type="transmembrane region" description="Helical" evidence="1">
    <location>
        <begin position="341"/>
        <end position="360"/>
    </location>
</feature>
<accession>A0A972JIE8</accession>